<gene>
    <name evidence="4" type="ORF">B0H67DRAFT_519590</name>
</gene>
<comment type="caution">
    <text evidence="4">The sequence shown here is derived from an EMBL/GenBank/DDBJ whole genome shotgun (WGS) entry which is preliminary data.</text>
</comment>
<evidence type="ECO:0000313" key="5">
    <source>
        <dbReference type="Proteomes" id="UP001172102"/>
    </source>
</evidence>
<organism evidence="4 5">
    <name type="scientific">Lasiosphaeris hirsuta</name>
    <dbReference type="NCBI Taxonomy" id="260670"/>
    <lineage>
        <taxon>Eukaryota</taxon>
        <taxon>Fungi</taxon>
        <taxon>Dikarya</taxon>
        <taxon>Ascomycota</taxon>
        <taxon>Pezizomycotina</taxon>
        <taxon>Sordariomycetes</taxon>
        <taxon>Sordariomycetidae</taxon>
        <taxon>Sordariales</taxon>
        <taxon>Lasiosphaeriaceae</taxon>
        <taxon>Lasiosphaeris</taxon>
    </lineage>
</organism>
<dbReference type="PANTHER" id="PTHR48051:SF27">
    <property type="entry name" value="LEUCINE-RICH REPEAT-CONTAINING PROTEIN 40"/>
    <property type="match status" value="1"/>
</dbReference>
<dbReference type="SUPFAM" id="SSF52047">
    <property type="entry name" value="RNI-like"/>
    <property type="match status" value="1"/>
</dbReference>
<sequence length="1179" mass="126012">MDEPRQGRLTGIPRLSKLPAPSSKLPIPRSSSIRASPSRESLATAGATSTGGTLRNPKLRPAPSRDQLLPTTASSRSQPAAPSRAVSSPQHRASLAQAPGIAARTSRYSPNISQPQRPGRTDGRQPTPQGGRPSSVVHTLPRRQPSQQWISASTNFSQEDEAPSSLGTPVKPSSDEASSESARTSSARPRPSLTERTMETLLQLPSSPSIRGKVGAASFFESTQAAMGPPSRPVSRSSRPGSSHRSDGSSRCPSRTGSRPGSSSGLDQSVSNFRSSIGIYQNPLSAIESTPLRGRRSIQPLQTPSAQSTPGRTARSPAHGFQPALAASMLRSRTPSPEKRAPEVPVSRFGARTLAARPTKRPSINGLFRKPSMQALDKSSSVAEMPRKVSSASRGSSATSGEGTNPSSASIASASTAITADSVDTTPQSSKKSSAALREQIAKAKAAKRAASQQASSSAPLFEAPEPPLIPTDNTFDFGLANDPFNQRRDDQSQTKMLKGRLETARTSGRLNIAAMGLREIPADVMNMYNFESGGKAGAVWAESVDLTRFVAADNELEMISDSVFPDVDLRDFADDEDSQGNIFAGLETLDLHGNMLIALPMGLRRLPLLTSLNLSQNRLANNCLEVVSQISALRDLKLGGNLLYGPLDPCFASLENLEILDLHGNNIASLPSNFGNLTRLRVLNISENAFETLPFEIFATLPLTELNARKNQLRGTLIQESVESLPSLRNLDVSANQLSHLCAPGERAVAMPAIQQICVSMNRLQSLPDVSTWTNLLTLAADENSINAIPEGFTSLQQLRSVDLSSNDIRVVPSEIGRMESLTMIRLSGNPLREKKFSSINTDELKAILALRLEPPPAHLEAVVEPPTPVAGTHDSEVRGSQASPPSGTGLKPGDPVDVTEDMDDSRSDLDDFATPPTSIPGSPARSRSHTLSNQMWPVKPGGVLDRSGTQSSSLHPVVCSKIVSNHKVYEVQLHHNLFTALPESLTFFAETMTALSLAHNQLVGEMYMGGPEGNAGLDLPALKELNLAGNHITGLGPLLAHLRAPKLQKLDVSFNRITSLPPNGQIREVFPSLTVLLMSNNHLADLDPEAIKGLRVVDAGNNDIAHLNPRIGLLGGTGGLERLEVGGNRFRVPRFNVLDRGTEATLRWLRGRVPVAEMGAWKGDDGDEGETSMADLD</sequence>
<dbReference type="Proteomes" id="UP001172102">
    <property type="component" value="Unassembled WGS sequence"/>
</dbReference>
<evidence type="ECO:0000256" key="2">
    <source>
        <dbReference type="ARBA" id="ARBA00022737"/>
    </source>
</evidence>
<evidence type="ECO:0000256" key="1">
    <source>
        <dbReference type="ARBA" id="ARBA00022614"/>
    </source>
</evidence>
<name>A0AA40DL43_9PEZI</name>
<proteinExistence type="predicted"/>
<feature type="compositionally biased region" description="Low complexity" evidence="3">
    <location>
        <begin position="175"/>
        <end position="192"/>
    </location>
</feature>
<dbReference type="PANTHER" id="PTHR48051">
    <property type="match status" value="1"/>
</dbReference>
<feature type="compositionally biased region" description="Low complexity" evidence="3">
    <location>
        <begin position="233"/>
        <end position="265"/>
    </location>
</feature>
<dbReference type="InterPro" id="IPR050216">
    <property type="entry name" value="LRR_domain-containing"/>
</dbReference>
<feature type="region of interest" description="Disordered" evidence="3">
    <location>
        <begin position="1"/>
        <end position="411"/>
    </location>
</feature>
<evidence type="ECO:0008006" key="6">
    <source>
        <dbReference type="Google" id="ProtNLM"/>
    </source>
</evidence>
<accession>A0AA40DL43</accession>
<feature type="compositionally biased region" description="Polar residues" evidence="3">
    <location>
        <begin position="106"/>
        <end position="116"/>
    </location>
</feature>
<protein>
    <recommendedName>
        <fullName evidence="6">Leucine-rich repeat-containing protein 40</fullName>
    </recommendedName>
</protein>
<dbReference type="Pfam" id="PF13855">
    <property type="entry name" value="LRR_8"/>
    <property type="match status" value="1"/>
</dbReference>
<dbReference type="InterPro" id="IPR025875">
    <property type="entry name" value="Leu-rich_rpt_4"/>
</dbReference>
<dbReference type="Pfam" id="PF12799">
    <property type="entry name" value="LRR_4"/>
    <property type="match status" value="2"/>
</dbReference>
<feature type="compositionally biased region" description="Polar residues" evidence="3">
    <location>
        <begin position="266"/>
        <end position="288"/>
    </location>
</feature>
<dbReference type="Gene3D" id="3.80.10.10">
    <property type="entry name" value="Ribonuclease Inhibitor"/>
    <property type="match status" value="3"/>
</dbReference>
<feature type="compositionally biased region" description="Low complexity" evidence="3">
    <location>
        <begin position="390"/>
        <end position="411"/>
    </location>
</feature>
<dbReference type="PROSITE" id="PS51450">
    <property type="entry name" value="LRR"/>
    <property type="match status" value="3"/>
</dbReference>
<feature type="compositionally biased region" description="Polar residues" evidence="3">
    <location>
        <begin position="144"/>
        <end position="157"/>
    </location>
</feature>
<feature type="compositionally biased region" description="Low complexity" evidence="3">
    <location>
        <begin position="26"/>
        <end position="54"/>
    </location>
</feature>
<dbReference type="SMART" id="SM00364">
    <property type="entry name" value="LRR_BAC"/>
    <property type="match status" value="6"/>
</dbReference>
<dbReference type="EMBL" id="JAUKUA010000006">
    <property type="protein sequence ID" value="KAK0707659.1"/>
    <property type="molecule type" value="Genomic_DNA"/>
</dbReference>
<dbReference type="GO" id="GO:0005737">
    <property type="term" value="C:cytoplasm"/>
    <property type="evidence" value="ECO:0007669"/>
    <property type="project" value="TreeGrafter"/>
</dbReference>
<evidence type="ECO:0000313" key="4">
    <source>
        <dbReference type="EMBL" id="KAK0707659.1"/>
    </source>
</evidence>
<dbReference type="Pfam" id="PF00560">
    <property type="entry name" value="LRR_1"/>
    <property type="match status" value="1"/>
</dbReference>
<feature type="compositionally biased region" description="Polar residues" evidence="3">
    <location>
        <begin position="299"/>
        <end position="311"/>
    </location>
</feature>
<keyword evidence="1" id="KW-0433">Leucine-rich repeat</keyword>
<keyword evidence="5" id="KW-1185">Reference proteome</keyword>
<dbReference type="InterPro" id="IPR001611">
    <property type="entry name" value="Leu-rich_rpt"/>
</dbReference>
<feature type="region of interest" description="Disordered" evidence="3">
    <location>
        <begin position="863"/>
        <end position="937"/>
    </location>
</feature>
<reference evidence="4" key="1">
    <citation type="submission" date="2023-06" db="EMBL/GenBank/DDBJ databases">
        <title>Genome-scale phylogeny and comparative genomics of the fungal order Sordariales.</title>
        <authorList>
            <consortium name="Lawrence Berkeley National Laboratory"/>
            <person name="Hensen N."/>
            <person name="Bonometti L."/>
            <person name="Westerberg I."/>
            <person name="Brannstrom I.O."/>
            <person name="Guillou S."/>
            <person name="Cros-Aarteil S."/>
            <person name="Calhoun S."/>
            <person name="Haridas S."/>
            <person name="Kuo A."/>
            <person name="Mondo S."/>
            <person name="Pangilinan J."/>
            <person name="Riley R."/>
            <person name="Labutti K."/>
            <person name="Andreopoulos B."/>
            <person name="Lipzen A."/>
            <person name="Chen C."/>
            <person name="Yanf M."/>
            <person name="Daum C."/>
            <person name="Ng V."/>
            <person name="Clum A."/>
            <person name="Steindorff A."/>
            <person name="Ohm R."/>
            <person name="Martin F."/>
            <person name="Silar P."/>
            <person name="Natvig D."/>
            <person name="Lalanne C."/>
            <person name="Gautier V."/>
            <person name="Ament-Velasquez S.L."/>
            <person name="Kruys A."/>
            <person name="Hutchinson M.I."/>
            <person name="Powell A.J."/>
            <person name="Barry K."/>
            <person name="Miller A.N."/>
            <person name="Grigoriev I.V."/>
            <person name="Debuchy R."/>
            <person name="Gladieux P."/>
            <person name="Thoren M.H."/>
            <person name="Johannesson H."/>
        </authorList>
    </citation>
    <scope>NUCLEOTIDE SEQUENCE</scope>
    <source>
        <strain evidence="4">SMH4607-1</strain>
    </source>
</reference>
<feature type="region of interest" description="Disordered" evidence="3">
    <location>
        <begin position="445"/>
        <end position="467"/>
    </location>
</feature>
<dbReference type="SMART" id="SM00369">
    <property type="entry name" value="LRR_TYP"/>
    <property type="match status" value="8"/>
</dbReference>
<keyword evidence="2" id="KW-0677">Repeat</keyword>
<dbReference type="InterPro" id="IPR003591">
    <property type="entry name" value="Leu-rich_rpt_typical-subtyp"/>
</dbReference>
<evidence type="ECO:0000256" key="3">
    <source>
        <dbReference type="SAM" id="MobiDB-lite"/>
    </source>
</evidence>
<dbReference type="InterPro" id="IPR032675">
    <property type="entry name" value="LRR_dom_sf"/>
</dbReference>
<feature type="compositionally biased region" description="Low complexity" evidence="3">
    <location>
        <begin position="449"/>
        <end position="459"/>
    </location>
</feature>
<dbReference type="AlphaFoldDB" id="A0AA40DL43"/>
<feature type="compositionally biased region" description="Low complexity" evidence="3">
    <location>
        <begin position="70"/>
        <end position="90"/>
    </location>
</feature>